<evidence type="ECO:0000313" key="2">
    <source>
        <dbReference type="EMBL" id="MCB4880235.1"/>
    </source>
</evidence>
<name>A0AAW4TTM7_BIFPS</name>
<dbReference type="RefSeq" id="WP_226589898.1">
    <property type="nucleotide sequence ID" value="NZ_JAHXEI010000002.1"/>
</dbReference>
<dbReference type="AlphaFoldDB" id="A0AAW4TTM7"/>
<reference evidence="2" key="1">
    <citation type="submission" date="2021-07" db="EMBL/GenBank/DDBJ databases">
        <title>Xylan utilisation by Bifidobacterium pseudocatenulatum.</title>
        <authorList>
            <person name="Watanabe Y."/>
        </authorList>
    </citation>
    <scope>NUCLEOTIDE SEQUENCE</scope>
    <source>
        <strain evidence="2">YIT12824</strain>
    </source>
</reference>
<comment type="caution">
    <text evidence="2">The sequence shown here is derived from an EMBL/GenBank/DDBJ whole genome shotgun (WGS) entry which is preliminary data.</text>
</comment>
<accession>A0AAW4TTM7</accession>
<dbReference type="EMBL" id="JAHXEI010000002">
    <property type="protein sequence ID" value="MCB4880235.1"/>
    <property type="molecule type" value="Genomic_DNA"/>
</dbReference>
<organism evidence="2 3">
    <name type="scientific">Bifidobacterium pseudocatenulatum</name>
    <dbReference type="NCBI Taxonomy" id="28026"/>
    <lineage>
        <taxon>Bacteria</taxon>
        <taxon>Bacillati</taxon>
        <taxon>Actinomycetota</taxon>
        <taxon>Actinomycetes</taxon>
        <taxon>Bifidobacteriales</taxon>
        <taxon>Bifidobacteriaceae</taxon>
        <taxon>Bifidobacterium</taxon>
    </lineage>
</organism>
<evidence type="ECO:0000256" key="1">
    <source>
        <dbReference type="SAM" id="MobiDB-lite"/>
    </source>
</evidence>
<proteinExistence type="predicted"/>
<evidence type="ECO:0000313" key="3">
    <source>
        <dbReference type="Proteomes" id="UP001197735"/>
    </source>
</evidence>
<sequence>MVDVGHKSDLLRMDHDRLMELVDGMFDRRSPIGTTGGLPEHRIRYRVRPREDRNEFRTIRRIRPFGRAIHERHSRIHEIGAAADISKERSQELERLSKLQLLEGYSNLDFDIIVRRPKCLANQSFASSHGSETEASEACVSNNPTSTKSKKE</sequence>
<feature type="region of interest" description="Disordered" evidence="1">
    <location>
        <begin position="125"/>
        <end position="152"/>
    </location>
</feature>
<dbReference type="Proteomes" id="UP001197735">
    <property type="component" value="Unassembled WGS sequence"/>
</dbReference>
<feature type="compositionally biased region" description="Polar residues" evidence="1">
    <location>
        <begin position="139"/>
        <end position="152"/>
    </location>
</feature>
<protein>
    <submittedName>
        <fullName evidence="2">Uncharacterized protein</fullName>
    </submittedName>
</protein>
<gene>
    <name evidence="2" type="ORF">KZP06_05780</name>
</gene>